<feature type="compositionally biased region" description="Polar residues" evidence="1">
    <location>
        <begin position="1191"/>
        <end position="1202"/>
    </location>
</feature>
<accession>A0ABQ7G572</accession>
<feature type="compositionally biased region" description="Polar residues" evidence="1">
    <location>
        <begin position="204"/>
        <end position="225"/>
    </location>
</feature>
<reference evidence="2" key="1">
    <citation type="submission" date="2017-08" db="EMBL/GenBank/DDBJ databases">
        <authorList>
            <person name="Polle J.E."/>
            <person name="Barry K."/>
            <person name="Cushman J."/>
            <person name="Schmutz J."/>
            <person name="Tran D."/>
            <person name="Hathwaick L.T."/>
            <person name="Yim W.C."/>
            <person name="Jenkins J."/>
            <person name="Mckie-Krisberg Z.M."/>
            <person name="Prochnik S."/>
            <person name="Lindquist E."/>
            <person name="Dockter R.B."/>
            <person name="Adam C."/>
            <person name="Molina H."/>
            <person name="Bunkerborg J."/>
            <person name="Jin E."/>
            <person name="Buchheim M."/>
            <person name="Magnuson J."/>
        </authorList>
    </citation>
    <scope>NUCLEOTIDE SEQUENCE</scope>
    <source>
        <strain evidence="2">CCAP 19/18</strain>
    </source>
</reference>
<feature type="compositionally biased region" description="Pro residues" evidence="1">
    <location>
        <begin position="1061"/>
        <end position="1070"/>
    </location>
</feature>
<feature type="region of interest" description="Disordered" evidence="1">
    <location>
        <begin position="401"/>
        <end position="429"/>
    </location>
</feature>
<comment type="caution">
    <text evidence="2">The sequence shown here is derived from an EMBL/GenBank/DDBJ whole genome shotgun (WGS) entry which is preliminary data.</text>
</comment>
<feature type="compositionally biased region" description="Acidic residues" evidence="1">
    <location>
        <begin position="1141"/>
        <end position="1155"/>
    </location>
</feature>
<feature type="region of interest" description="Disordered" evidence="1">
    <location>
        <begin position="849"/>
        <end position="1236"/>
    </location>
</feature>
<evidence type="ECO:0000313" key="3">
    <source>
        <dbReference type="Proteomes" id="UP000815325"/>
    </source>
</evidence>
<feature type="compositionally biased region" description="Low complexity" evidence="1">
    <location>
        <begin position="914"/>
        <end position="926"/>
    </location>
</feature>
<protein>
    <submittedName>
        <fullName evidence="2">Uncharacterized protein</fullName>
    </submittedName>
</protein>
<organism evidence="2 3">
    <name type="scientific">Dunaliella salina</name>
    <name type="common">Green alga</name>
    <name type="synonym">Protococcus salinus</name>
    <dbReference type="NCBI Taxonomy" id="3046"/>
    <lineage>
        <taxon>Eukaryota</taxon>
        <taxon>Viridiplantae</taxon>
        <taxon>Chlorophyta</taxon>
        <taxon>core chlorophytes</taxon>
        <taxon>Chlorophyceae</taxon>
        <taxon>CS clade</taxon>
        <taxon>Chlamydomonadales</taxon>
        <taxon>Dunaliellaceae</taxon>
        <taxon>Dunaliella</taxon>
    </lineage>
</organism>
<feature type="region of interest" description="Disordered" evidence="1">
    <location>
        <begin position="444"/>
        <end position="606"/>
    </location>
</feature>
<feature type="region of interest" description="Disordered" evidence="1">
    <location>
        <begin position="685"/>
        <end position="712"/>
    </location>
</feature>
<feature type="compositionally biased region" description="Low complexity" evidence="1">
    <location>
        <begin position="193"/>
        <end position="203"/>
    </location>
</feature>
<evidence type="ECO:0000256" key="1">
    <source>
        <dbReference type="SAM" id="MobiDB-lite"/>
    </source>
</evidence>
<feature type="compositionally biased region" description="Basic and acidic residues" evidence="1">
    <location>
        <begin position="1213"/>
        <end position="1226"/>
    </location>
</feature>
<keyword evidence="3" id="KW-1185">Reference proteome</keyword>
<feature type="region of interest" description="Disordered" evidence="1">
    <location>
        <begin position="726"/>
        <end position="799"/>
    </location>
</feature>
<feature type="compositionally biased region" description="Low complexity" evidence="1">
    <location>
        <begin position="731"/>
        <end position="748"/>
    </location>
</feature>
<feature type="compositionally biased region" description="Low complexity" evidence="1">
    <location>
        <begin position="761"/>
        <end position="799"/>
    </location>
</feature>
<name>A0ABQ7G572_DUNSA</name>
<feature type="compositionally biased region" description="Low complexity" evidence="1">
    <location>
        <begin position="1"/>
        <end position="16"/>
    </location>
</feature>
<sequence length="1340" mass="138831">MTAAAAAAAAAAQQQQRHCKTRCLGKSRSDEVAGHDLLGVSQRWVRPTSFHHTKHEANGGVQGAQQGVKRSSSGRGPWAGGCGASESSDSDDGNDTGRGVDDSMHSHSRLVAGQPRWGRPPSMRKMPRVPSASDVTGPKDTDEAGVRASSFRWSRPASMTKPTPAAAHAVPAAPLGRNIHSSNNDQGHREGQDIGQQQFQGQQATSAPSTRPATQTRSTRNSTWYSGGEGASQDEGSQEGLPDWRRPQTANGNTHPATAQPRQTTAPAPAPGSAAWVRTQSLDVGAPHAGLGKEIRASSSEGDDDFGVHALKRARATRQHEHQRQQGQQLGNIGGKEGMLNGSSGESEEDLGMGNVRPIPRRHVQQHARLYDDHGQQHAANIAPLPASDYLLSRSAPESCTNIGGAAPSPAGNGQYTTQLPDNEPSSCSDVSLGAVATPAVNGHHLNSMGPLQAEPSSCSDVSAAPTPIGNGQNNSRPLSNEPSSCSDVSLGAVATPAVHGHHPNSTVPLHAGPSPNSGASLSFAPKGPFFAAQPHPEPHSAHHRHRTSTAAQAPPQELPTSRTLSFSPNASPPPKPPYPYAARSPPTSPRSHTFATSFSSPHAGDSADAVPSGFYGDVMGGRHFWTAAPRDASGTTAAPAAAAAVAVAAAPPAHWMHPEHAASHPDVAAEYAAAQHAAYEALGPGLPPFQSTARPWRVPPEGPRDTLQQPQQQRWVQLNTLDAPRFQPSQPQHLTMQQHLQPQQQPLSEAHKEGVSAPMQPRQQHLQPQQHPLSDAHSVGGATWSSGSSATGNAGVGAAHEQAQTLGSAAANAAEAAAASAAAAAASAAAAAAAAAAAGAPAVSVHPAKEMRSHWPNSSVSSSRGSSQSGGEGEEAVTSAPAPTHTLESPGALRGSRAMRHGHPPLHRHAPISTHSASSSSSGSDGSDHMEGLEAHRRTPAPSAAAAAAAPTSRHKQPFQVLGFTPGSPTSAATVSSCNNNTTTPRSKGLPSPGYARASILHSSGSPCKDPSHDAHTRASTPRSMACPHKDPSPAATSHASTPRGGRKGPRPATLKLEIPEPPPAPSPQRCPTLSHHGSPTHVHQGSPTRMYQGSPTHMHEGSPGARRVGRATLQEEEDGSSTVSSCNSSRSSSGSSGQAEEEEGAEEEAEGEDGSLSLRGAFSSRHTQNKNPGLKQAHAQHGSWASALKQGSSRPGQDSASRVPYGKGRRPSRELRQQAQHSKEAMFGSSWDDDSSACGRGDFGGMGGGGGRLKRGKGVAAAAAAEGSDEDDGGAGAAGELGGLDERALQLQQRGKGVSLTEAWMWVDRGSLESRGMLYRHIAFCRLRRCTEEEFSCV</sequence>
<feature type="compositionally biased region" description="Basic residues" evidence="1">
    <location>
        <begin position="898"/>
        <end position="911"/>
    </location>
</feature>
<evidence type="ECO:0000313" key="2">
    <source>
        <dbReference type="EMBL" id="KAF5829750.1"/>
    </source>
</evidence>
<feature type="compositionally biased region" description="Low complexity" evidence="1">
    <location>
        <begin position="256"/>
        <end position="274"/>
    </location>
</feature>
<feature type="compositionally biased region" description="Low complexity" evidence="1">
    <location>
        <begin position="941"/>
        <end position="953"/>
    </location>
</feature>
<feature type="compositionally biased region" description="Polar residues" evidence="1">
    <location>
        <begin position="1077"/>
        <end position="1097"/>
    </location>
</feature>
<dbReference type="Proteomes" id="UP000815325">
    <property type="component" value="Unassembled WGS sequence"/>
</dbReference>
<feature type="compositionally biased region" description="Polar residues" evidence="1">
    <location>
        <begin position="968"/>
        <end position="987"/>
    </location>
</feature>
<feature type="compositionally biased region" description="Low complexity" evidence="1">
    <location>
        <begin position="581"/>
        <end position="592"/>
    </location>
</feature>
<feature type="compositionally biased region" description="Basic and acidic residues" evidence="1">
    <location>
        <begin position="927"/>
        <end position="938"/>
    </location>
</feature>
<feature type="region of interest" description="Disordered" evidence="1">
    <location>
        <begin position="1"/>
        <end position="36"/>
    </location>
</feature>
<feature type="compositionally biased region" description="Low complexity" evidence="1">
    <location>
        <begin position="1122"/>
        <end position="1140"/>
    </location>
</feature>
<dbReference type="EMBL" id="MU070118">
    <property type="protein sequence ID" value="KAF5829750.1"/>
    <property type="molecule type" value="Genomic_DNA"/>
</dbReference>
<gene>
    <name evidence="2" type="ORF">DUNSADRAFT_15552</name>
</gene>
<proteinExistence type="predicted"/>
<feature type="region of interest" description="Disordered" evidence="1">
    <location>
        <begin position="314"/>
        <end position="356"/>
    </location>
</feature>
<feature type="compositionally biased region" description="Polar residues" evidence="1">
    <location>
        <begin position="412"/>
        <end position="429"/>
    </location>
</feature>
<feature type="region of interest" description="Disordered" evidence="1">
    <location>
        <begin position="53"/>
        <end position="274"/>
    </location>
</feature>
<feature type="compositionally biased region" description="Pro residues" evidence="1">
    <location>
        <begin position="571"/>
        <end position="580"/>
    </location>
</feature>
<feature type="compositionally biased region" description="Low complexity" evidence="1">
    <location>
        <begin position="859"/>
        <end position="870"/>
    </location>
</feature>
<feature type="compositionally biased region" description="Polar residues" evidence="1">
    <location>
        <begin position="470"/>
        <end position="488"/>
    </location>
</feature>
<feature type="compositionally biased region" description="Low complexity" evidence="1">
    <location>
        <begin position="162"/>
        <end position="174"/>
    </location>
</feature>